<sequence length="127" mass="13767">MSKLDKAQVLEDFDKAYQAVNGKQPEVVAKAGWYSVDGGKNMRLADLAALTEELSSGTSTEAPKEAAKPAKKAAAKPAKKTAAKPVEIKDKGMVIVKNNEDGYTAEEFWIVYLAEKDHDCRLPQGIV</sequence>
<dbReference type="OrthoDB" id="5772010at2"/>
<name>A0A1I1L3D0_9GAMM</name>
<dbReference type="Proteomes" id="UP000198862">
    <property type="component" value="Unassembled WGS sequence"/>
</dbReference>
<evidence type="ECO:0000313" key="2">
    <source>
        <dbReference type="EMBL" id="SFC65498.1"/>
    </source>
</evidence>
<gene>
    <name evidence="2" type="ORF">SAMN02745724_02206</name>
</gene>
<reference evidence="2 3" key="1">
    <citation type="submission" date="2016-10" db="EMBL/GenBank/DDBJ databases">
        <authorList>
            <person name="de Groot N.N."/>
        </authorList>
    </citation>
    <scope>NUCLEOTIDE SEQUENCE [LARGE SCALE GENOMIC DNA]</scope>
    <source>
        <strain evidence="2 3">DSM 6059</strain>
    </source>
</reference>
<organism evidence="2 3">
    <name type="scientific">Pseudoalteromonas denitrificans DSM 6059</name>
    <dbReference type="NCBI Taxonomy" id="1123010"/>
    <lineage>
        <taxon>Bacteria</taxon>
        <taxon>Pseudomonadati</taxon>
        <taxon>Pseudomonadota</taxon>
        <taxon>Gammaproteobacteria</taxon>
        <taxon>Alteromonadales</taxon>
        <taxon>Pseudoalteromonadaceae</taxon>
        <taxon>Pseudoalteromonas</taxon>
    </lineage>
</organism>
<dbReference type="EMBL" id="FOLO01000014">
    <property type="protein sequence ID" value="SFC65498.1"/>
    <property type="molecule type" value="Genomic_DNA"/>
</dbReference>
<accession>A0A1I1L3D0</accession>
<proteinExistence type="predicted"/>
<feature type="compositionally biased region" description="Basic residues" evidence="1">
    <location>
        <begin position="69"/>
        <end position="82"/>
    </location>
</feature>
<keyword evidence="3" id="KW-1185">Reference proteome</keyword>
<evidence type="ECO:0000313" key="3">
    <source>
        <dbReference type="Proteomes" id="UP000198862"/>
    </source>
</evidence>
<protein>
    <submittedName>
        <fullName evidence="2">Uncharacterized protein</fullName>
    </submittedName>
</protein>
<feature type="region of interest" description="Disordered" evidence="1">
    <location>
        <begin position="55"/>
        <end position="82"/>
    </location>
</feature>
<evidence type="ECO:0000256" key="1">
    <source>
        <dbReference type="SAM" id="MobiDB-lite"/>
    </source>
</evidence>
<dbReference type="RefSeq" id="WP_091983610.1">
    <property type="nucleotide sequence ID" value="NZ_FOLO01000014.1"/>
</dbReference>
<dbReference type="AlphaFoldDB" id="A0A1I1L3D0"/>